<comment type="caution">
    <text evidence="10">The sequence shown here is derived from an EMBL/GenBank/DDBJ whole genome shotgun (WGS) entry which is preliminary data.</text>
</comment>
<dbReference type="GO" id="GO:0006302">
    <property type="term" value="P:double-strand break repair"/>
    <property type="evidence" value="ECO:0007669"/>
    <property type="project" value="TreeGrafter"/>
</dbReference>
<dbReference type="Pfam" id="PF02565">
    <property type="entry name" value="RecO_C"/>
    <property type="match status" value="1"/>
</dbReference>
<dbReference type="PANTHER" id="PTHR33991">
    <property type="entry name" value="DNA REPAIR PROTEIN RECO"/>
    <property type="match status" value="1"/>
</dbReference>
<comment type="function">
    <text evidence="1 8">Involved in DNA repair and RecF pathway recombination.</text>
</comment>
<dbReference type="Proteomes" id="UP000631300">
    <property type="component" value="Unassembled WGS sequence"/>
</dbReference>
<keyword evidence="5 8" id="KW-0233">DNA recombination</keyword>
<dbReference type="InterPro" id="IPR042242">
    <property type="entry name" value="RecO_C"/>
</dbReference>
<reference evidence="10" key="1">
    <citation type="journal article" date="2014" name="Int. J. Syst. Evol. Microbiol.">
        <title>Complete genome sequence of Corynebacterium casei LMG S-19264T (=DSM 44701T), isolated from a smear-ripened cheese.</title>
        <authorList>
            <consortium name="US DOE Joint Genome Institute (JGI-PGF)"/>
            <person name="Walter F."/>
            <person name="Albersmeier A."/>
            <person name="Kalinowski J."/>
            <person name="Ruckert C."/>
        </authorList>
    </citation>
    <scope>NUCLEOTIDE SEQUENCE</scope>
    <source>
        <strain evidence="10">KCTC 22164</strain>
    </source>
</reference>
<dbReference type="InterPro" id="IPR003717">
    <property type="entry name" value="RecO"/>
</dbReference>
<evidence type="ECO:0000313" key="11">
    <source>
        <dbReference type="Proteomes" id="UP000631300"/>
    </source>
</evidence>
<evidence type="ECO:0000256" key="4">
    <source>
        <dbReference type="ARBA" id="ARBA00022763"/>
    </source>
</evidence>
<evidence type="ECO:0000256" key="8">
    <source>
        <dbReference type="HAMAP-Rule" id="MF_00201"/>
    </source>
</evidence>
<dbReference type="Gene3D" id="1.20.1440.120">
    <property type="entry name" value="Recombination protein O, C-terminal domain"/>
    <property type="match status" value="1"/>
</dbReference>
<dbReference type="GO" id="GO:0006310">
    <property type="term" value="P:DNA recombination"/>
    <property type="evidence" value="ECO:0007669"/>
    <property type="project" value="UniProtKB-UniRule"/>
</dbReference>
<comment type="similarity">
    <text evidence="2 8">Belongs to the RecO family.</text>
</comment>
<feature type="domain" description="DNA replication/recombination mediator RecO N-terminal" evidence="9">
    <location>
        <begin position="7"/>
        <end position="78"/>
    </location>
</feature>
<protein>
    <recommendedName>
        <fullName evidence="3 8">DNA repair protein RecO</fullName>
    </recommendedName>
    <alternativeName>
        <fullName evidence="7 8">Recombination protein O</fullName>
    </alternativeName>
</protein>
<reference evidence="10" key="2">
    <citation type="submission" date="2020-09" db="EMBL/GenBank/DDBJ databases">
        <authorList>
            <person name="Sun Q."/>
            <person name="Kim S."/>
        </authorList>
    </citation>
    <scope>NUCLEOTIDE SEQUENCE</scope>
    <source>
        <strain evidence="10">KCTC 22164</strain>
    </source>
</reference>
<dbReference type="InterPro" id="IPR012340">
    <property type="entry name" value="NA-bd_OB-fold"/>
</dbReference>
<organism evidence="10 11">
    <name type="scientific">Alteromonas halophila</name>
    <dbReference type="NCBI Taxonomy" id="516698"/>
    <lineage>
        <taxon>Bacteria</taxon>
        <taxon>Pseudomonadati</taxon>
        <taxon>Pseudomonadota</taxon>
        <taxon>Gammaproteobacteria</taxon>
        <taxon>Alteromonadales</taxon>
        <taxon>Alteromonadaceae</taxon>
        <taxon>Alteromonas/Salinimonas group</taxon>
        <taxon>Alteromonas</taxon>
    </lineage>
</organism>
<dbReference type="Pfam" id="PF11967">
    <property type="entry name" value="RecO_N"/>
    <property type="match status" value="1"/>
</dbReference>
<dbReference type="PANTHER" id="PTHR33991:SF1">
    <property type="entry name" value="DNA REPAIR PROTEIN RECO"/>
    <property type="match status" value="1"/>
</dbReference>
<proteinExistence type="inferred from homology"/>
<evidence type="ECO:0000259" key="9">
    <source>
        <dbReference type="Pfam" id="PF11967"/>
    </source>
</evidence>
<dbReference type="Gene3D" id="2.40.50.140">
    <property type="entry name" value="Nucleic acid-binding proteins"/>
    <property type="match status" value="1"/>
</dbReference>
<evidence type="ECO:0000256" key="5">
    <source>
        <dbReference type="ARBA" id="ARBA00023172"/>
    </source>
</evidence>
<dbReference type="SUPFAM" id="SSF57863">
    <property type="entry name" value="ArfGap/RecO-like zinc finger"/>
    <property type="match status" value="1"/>
</dbReference>
<evidence type="ECO:0000256" key="3">
    <source>
        <dbReference type="ARBA" id="ARBA00021310"/>
    </source>
</evidence>
<dbReference type="HAMAP" id="MF_00201">
    <property type="entry name" value="RecO"/>
    <property type="match status" value="1"/>
</dbReference>
<dbReference type="InterPro" id="IPR022572">
    <property type="entry name" value="DNA_rep/recomb_RecO_N"/>
</dbReference>
<dbReference type="EMBL" id="BMXP01000002">
    <property type="protein sequence ID" value="GGW80823.1"/>
    <property type="molecule type" value="Genomic_DNA"/>
</dbReference>
<name>A0A918MX97_9ALTE</name>
<evidence type="ECO:0000256" key="7">
    <source>
        <dbReference type="ARBA" id="ARBA00033409"/>
    </source>
</evidence>
<sequence>MTHPSWLQAFVLHRRAYRETSYLIDFFTLEAGKVSAVAKGVRSVKSDRKSLLQPFQSLRIQLRGKTDLKNLTQVESLTPAIALTGNALFCGMYVNELTNRIMPAGLESEVMFTAYTKALQNLAYQNDKELALRTFEFALLEEMGLMPEWGIEARTQTPVIANQWYRYASDEGMVAAIESEPGSIRGDILLALAQGEWHGDSQRAAKKLSRQILLPLLGARPLKSRELFVATRRKP</sequence>
<evidence type="ECO:0000313" key="10">
    <source>
        <dbReference type="EMBL" id="GGW80823.1"/>
    </source>
</evidence>
<keyword evidence="11" id="KW-1185">Reference proteome</keyword>
<dbReference type="GO" id="GO:0043590">
    <property type="term" value="C:bacterial nucleoid"/>
    <property type="evidence" value="ECO:0007669"/>
    <property type="project" value="TreeGrafter"/>
</dbReference>
<gene>
    <name evidence="8 10" type="primary">recO</name>
    <name evidence="10" type="ORF">GCM10007391_12260</name>
</gene>
<evidence type="ECO:0000256" key="1">
    <source>
        <dbReference type="ARBA" id="ARBA00003065"/>
    </source>
</evidence>
<keyword evidence="6 8" id="KW-0234">DNA repair</keyword>
<accession>A0A918MX97</accession>
<evidence type="ECO:0000256" key="6">
    <source>
        <dbReference type="ARBA" id="ARBA00023204"/>
    </source>
</evidence>
<dbReference type="SUPFAM" id="SSF50249">
    <property type="entry name" value="Nucleic acid-binding proteins"/>
    <property type="match status" value="1"/>
</dbReference>
<dbReference type="InterPro" id="IPR037278">
    <property type="entry name" value="ARFGAP/RecO"/>
</dbReference>
<evidence type="ECO:0000256" key="2">
    <source>
        <dbReference type="ARBA" id="ARBA00007452"/>
    </source>
</evidence>
<dbReference type="NCBIfam" id="TIGR00613">
    <property type="entry name" value="reco"/>
    <property type="match status" value="1"/>
</dbReference>
<keyword evidence="4 8" id="KW-0227">DNA damage</keyword>
<dbReference type="RefSeq" id="WP_189404414.1">
    <property type="nucleotide sequence ID" value="NZ_BMXP01000002.1"/>
</dbReference>
<dbReference type="AlphaFoldDB" id="A0A918MX97"/>